<dbReference type="GO" id="GO:0070086">
    <property type="term" value="P:ubiquitin-dependent endocytosis"/>
    <property type="evidence" value="ECO:0007669"/>
    <property type="project" value="TreeGrafter"/>
</dbReference>
<proteinExistence type="predicted"/>
<keyword evidence="4" id="KW-1185">Reference proteome</keyword>
<dbReference type="PANTHER" id="PTHR11188:SF166">
    <property type="entry name" value="ARRESTIN (OR S-ANTIGEN), N-TERMINAL DOMAIN PROTEIN (AFU_ORTHOLOGUE AFUA_7G02050)"/>
    <property type="match status" value="1"/>
</dbReference>
<dbReference type="eggNOG" id="ENOG502QWIY">
    <property type="taxonomic scope" value="Eukaryota"/>
</dbReference>
<dbReference type="Gene3D" id="2.60.40.640">
    <property type="match status" value="1"/>
</dbReference>
<organism evidence="3 4">
    <name type="scientific">Uncinocarpus reesii (strain UAMH 1704)</name>
    <dbReference type="NCBI Taxonomy" id="336963"/>
    <lineage>
        <taxon>Eukaryota</taxon>
        <taxon>Fungi</taxon>
        <taxon>Dikarya</taxon>
        <taxon>Ascomycota</taxon>
        <taxon>Pezizomycotina</taxon>
        <taxon>Eurotiomycetes</taxon>
        <taxon>Eurotiomycetidae</taxon>
        <taxon>Onygenales</taxon>
        <taxon>Onygenaceae</taxon>
        <taxon>Uncinocarpus</taxon>
    </lineage>
</organism>
<dbReference type="Pfam" id="PF00339">
    <property type="entry name" value="Arrestin_N"/>
    <property type="match status" value="1"/>
</dbReference>
<evidence type="ECO:0000313" key="3">
    <source>
        <dbReference type="EMBL" id="EEP77270.1"/>
    </source>
</evidence>
<dbReference type="GeneID" id="8441315"/>
<dbReference type="EMBL" id="CH476615">
    <property type="protein sequence ID" value="EEP77270.1"/>
    <property type="molecule type" value="Genomic_DNA"/>
</dbReference>
<dbReference type="InterPro" id="IPR011021">
    <property type="entry name" value="Arrestin-like_N"/>
</dbReference>
<dbReference type="KEGG" id="ure:UREG_02119"/>
<protein>
    <recommendedName>
        <fullName evidence="2">Arrestin-like N-terminal domain-containing protein</fullName>
    </recommendedName>
</protein>
<dbReference type="GO" id="GO:0030674">
    <property type="term" value="F:protein-macromolecule adaptor activity"/>
    <property type="evidence" value="ECO:0007669"/>
    <property type="project" value="TreeGrafter"/>
</dbReference>
<dbReference type="STRING" id="336963.C4JKG2"/>
<dbReference type="InParanoid" id="C4JKG2"/>
<dbReference type="CDD" id="cd22952">
    <property type="entry name" value="ART10-like"/>
    <property type="match status" value="1"/>
</dbReference>
<dbReference type="GO" id="GO:0005886">
    <property type="term" value="C:plasma membrane"/>
    <property type="evidence" value="ECO:0007669"/>
    <property type="project" value="TreeGrafter"/>
</dbReference>
<accession>C4JKG2</accession>
<dbReference type="AlphaFoldDB" id="C4JKG2"/>
<dbReference type="InterPro" id="IPR014752">
    <property type="entry name" value="Arrestin-like_C"/>
</dbReference>
<gene>
    <name evidence="3" type="ORF">UREG_02119</name>
</gene>
<dbReference type="VEuPathDB" id="FungiDB:UREG_02119"/>
<dbReference type="InterPro" id="IPR050357">
    <property type="entry name" value="Arrestin_domain-protein"/>
</dbReference>
<dbReference type="RefSeq" id="XP_002542603.1">
    <property type="nucleotide sequence ID" value="XM_002542557.1"/>
</dbReference>
<feature type="compositionally biased region" description="Polar residues" evidence="1">
    <location>
        <begin position="475"/>
        <end position="485"/>
    </location>
</feature>
<feature type="domain" description="Arrestin-like N-terminal" evidence="2">
    <location>
        <begin position="4"/>
        <end position="113"/>
    </location>
</feature>
<evidence type="ECO:0000259" key="2">
    <source>
        <dbReference type="Pfam" id="PF00339"/>
    </source>
</evidence>
<feature type="region of interest" description="Disordered" evidence="1">
    <location>
        <begin position="458"/>
        <end position="601"/>
    </location>
</feature>
<evidence type="ECO:0000313" key="4">
    <source>
        <dbReference type="Proteomes" id="UP000002058"/>
    </source>
</evidence>
<dbReference type="OMA" id="NQPEFYT"/>
<dbReference type="OrthoDB" id="3365616at2759"/>
<feature type="compositionally biased region" description="Pro residues" evidence="1">
    <location>
        <begin position="410"/>
        <end position="420"/>
    </location>
</feature>
<evidence type="ECO:0000256" key="1">
    <source>
        <dbReference type="SAM" id="MobiDB-lite"/>
    </source>
</evidence>
<reference evidence="4" key="1">
    <citation type="journal article" date="2009" name="Genome Res.">
        <title>Comparative genomic analyses of the human fungal pathogens Coccidioides and their relatives.</title>
        <authorList>
            <person name="Sharpton T.J."/>
            <person name="Stajich J.E."/>
            <person name="Rounsley S.D."/>
            <person name="Gardner M.J."/>
            <person name="Wortman J.R."/>
            <person name="Jordar V.S."/>
            <person name="Maiti R."/>
            <person name="Kodira C.D."/>
            <person name="Neafsey D.E."/>
            <person name="Zeng Q."/>
            <person name="Hung C.-Y."/>
            <person name="McMahan C."/>
            <person name="Muszewska A."/>
            <person name="Grynberg M."/>
            <person name="Mandel M.A."/>
            <person name="Kellner E.M."/>
            <person name="Barker B.M."/>
            <person name="Galgiani J.N."/>
            <person name="Orbach M.J."/>
            <person name="Kirkland T.N."/>
            <person name="Cole G.T."/>
            <person name="Henn M.R."/>
            <person name="Birren B.W."/>
            <person name="Taylor J.W."/>
        </authorList>
    </citation>
    <scope>NUCLEOTIDE SEQUENCE [LARGE SCALE GENOMIC DNA]</scope>
    <source>
        <strain evidence="4">UAMH 1704</strain>
    </source>
</reference>
<dbReference type="HOGENOM" id="CLU_016622_2_0_1"/>
<dbReference type="GO" id="GO:0031625">
    <property type="term" value="F:ubiquitin protein ligase binding"/>
    <property type="evidence" value="ECO:0007669"/>
    <property type="project" value="TreeGrafter"/>
</dbReference>
<name>C4JKG2_UNCRE</name>
<feature type="region of interest" description="Disordered" evidence="1">
    <location>
        <begin position="408"/>
        <end position="445"/>
    </location>
</feature>
<dbReference type="PANTHER" id="PTHR11188">
    <property type="entry name" value="ARRESTIN DOMAIN CONTAINING PROTEIN"/>
    <property type="match status" value="1"/>
</dbReference>
<dbReference type="GO" id="GO:0005829">
    <property type="term" value="C:cytosol"/>
    <property type="evidence" value="ECO:0007669"/>
    <property type="project" value="TreeGrafter"/>
</dbReference>
<dbReference type="Proteomes" id="UP000002058">
    <property type="component" value="Unassembled WGS sequence"/>
</dbReference>
<sequence>MSVRVFLNKPHAHFTNLDYITGKAVLTLPSDTPITLIVVKLEGESRTRLAGPKYPHSERSDKKRTEIESHKLLYKVETLFPTPELHPHATPSTYYTLSAGTYEYPFRFKFPFNNDCVNNNLASNLNMAGIRLEVARDVNRHVKKTLPPSLSGFPGEAEIRYYVKVTVVRPQFYKENYRGFADFKFLPIEPPRKKELDKETFARRQHQFANIRPVPEAKSFFRKNTSASPIDTGPPPKFSVDARLPSPAILTCSEPLPLRVLIKKLGEFPETLYLQLFQIELIGYTSIRAHDLSRRESSSWVILSRSNMNIPLGNFNDPVGKEWKVDSRMWNQIPLPNSVAPSFDTCNLSRTYELEVRVGISRGSHGTMKPDLIVLPLRISVNVYSGVAPPTALLEAMGISGVTTAVSSNIPPPPQPPRPAAPAAAVAAPPYTAPPPRVEEYEDAPPSYEDAMAEALGPVDGPRREYNPLDAAVSGNFSQTGTDAQGSVVDSKDNDRLFPNSGPLNVSTDSFDYYQLGPADGFGSASYSRPPPPGSLQEHSAFPPPTSPLSGNQILPVAPLSPSTEDRPEWAQRRVTPLGMPSRKPVPGPNDSAPHTPTSPR</sequence>
<feature type="compositionally biased region" description="Low complexity" evidence="1">
    <location>
        <begin position="421"/>
        <end position="430"/>
    </location>
</feature>